<comment type="cofactor">
    <cofactor evidence="1 6">
        <name>FAD</name>
        <dbReference type="ChEBI" id="CHEBI:57692"/>
    </cofactor>
</comment>
<dbReference type="Gene3D" id="3.30.9.10">
    <property type="entry name" value="D-Amino Acid Oxidase, subunit A, domain 2"/>
    <property type="match status" value="1"/>
</dbReference>
<dbReference type="SUPFAM" id="SSF54373">
    <property type="entry name" value="FAD-linked reductases, C-terminal domain"/>
    <property type="match status" value="1"/>
</dbReference>
<comment type="caution">
    <text evidence="8">The sequence shown here is derived from an EMBL/GenBank/DDBJ whole genome shotgun (WGS) entry which is preliminary data.</text>
</comment>
<feature type="binding site" evidence="6">
    <location>
        <position position="319"/>
    </location>
    <ligand>
        <name>D-dopa</name>
        <dbReference type="ChEBI" id="CHEBI:149689"/>
    </ligand>
</feature>
<dbReference type="GO" id="GO:0005737">
    <property type="term" value="C:cytoplasm"/>
    <property type="evidence" value="ECO:0007669"/>
    <property type="project" value="TreeGrafter"/>
</dbReference>
<evidence type="ECO:0000256" key="1">
    <source>
        <dbReference type="ARBA" id="ARBA00001974"/>
    </source>
</evidence>
<feature type="binding site" evidence="6">
    <location>
        <position position="166"/>
    </location>
    <ligand>
        <name>FAD</name>
        <dbReference type="ChEBI" id="CHEBI:57692"/>
    </ligand>
</feature>
<protein>
    <submittedName>
        <fullName evidence="8">D-amino-acid oxidase</fullName>
    </submittedName>
</protein>
<dbReference type="RefSeq" id="XP_018001952.1">
    <property type="nucleotide sequence ID" value="XM_018145700.1"/>
</dbReference>
<evidence type="ECO:0000256" key="4">
    <source>
        <dbReference type="ARBA" id="ARBA00022827"/>
    </source>
</evidence>
<feature type="domain" description="FAD dependent oxidoreductase" evidence="7">
    <location>
        <begin position="8"/>
        <end position="335"/>
    </location>
</feature>
<evidence type="ECO:0000256" key="3">
    <source>
        <dbReference type="ARBA" id="ARBA00022630"/>
    </source>
</evidence>
<feature type="binding site" evidence="6">
    <location>
        <position position="296"/>
    </location>
    <ligand>
        <name>D-dopa</name>
        <dbReference type="ChEBI" id="CHEBI:149689"/>
    </ligand>
</feature>
<dbReference type="PIRSF" id="PIRSF000189">
    <property type="entry name" value="D-aa_oxidase"/>
    <property type="match status" value="1"/>
</dbReference>
<feature type="binding site" evidence="6">
    <location>
        <position position="235"/>
    </location>
    <ligand>
        <name>D-dopa</name>
        <dbReference type="ChEBI" id="CHEBI:149689"/>
    </ligand>
</feature>
<dbReference type="Gene3D" id="3.40.50.720">
    <property type="entry name" value="NAD(P)-binding Rossmann-like Domain"/>
    <property type="match status" value="1"/>
</dbReference>
<sequence length="346" mass="38397">MVRGERQDVGVVGAGIVGLTCALRLSEAGYRVTVLARDLPGDLTTAWASPWAGAVVLPFITKDSRDRAMQIASLRYYWSLAHRDPTCGVQTVTVQEYWDHPSHDESDEWYATAVPHFRRLNPDELPPGTKKGNTFVAISVNPERYLQWLAELLETSHKVRFIRANVNSLKDAKTTIECKILVNASGLGAKELAKDPKVIGVRGQTMFVDCPRDPKDASKVIDKEVRIRRGTEYTYVLPRMLSGGVIIGGVEEEGSTNTDINVDLQRDIIERVNTMTNGWFRDLKLSDVRKNIAGVRPGREGGYRIEKADDAIHAYGFGGAGYRYSIGAADIVVDLVQKLQELLARL</sequence>
<keyword evidence="3" id="KW-0285">Flavoprotein</keyword>
<accession>A0A0N0NP04</accession>
<dbReference type="PANTHER" id="PTHR11530:SF11">
    <property type="entry name" value="D-ASPARTATE OXIDASE"/>
    <property type="match status" value="1"/>
</dbReference>
<dbReference type="Proteomes" id="UP000038010">
    <property type="component" value="Unassembled WGS sequence"/>
</dbReference>
<organism evidence="8 9">
    <name type="scientific">Cyphellophora attinorum</name>
    <dbReference type="NCBI Taxonomy" id="1664694"/>
    <lineage>
        <taxon>Eukaryota</taxon>
        <taxon>Fungi</taxon>
        <taxon>Dikarya</taxon>
        <taxon>Ascomycota</taxon>
        <taxon>Pezizomycotina</taxon>
        <taxon>Eurotiomycetes</taxon>
        <taxon>Chaetothyriomycetidae</taxon>
        <taxon>Chaetothyriales</taxon>
        <taxon>Cyphellophoraceae</taxon>
        <taxon>Cyphellophora</taxon>
    </lineage>
</organism>
<evidence type="ECO:0000256" key="6">
    <source>
        <dbReference type="PIRSR" id="PIRSR000189-1"/>
    </source>
</evidence>
<evidence type="ECO:0000259" key="7">
    <source>
        <dbReference type="Pfam" id="PF01266"/>
    </source>
</evidence>
<dbReference type="InterPro" id="IPR006076">
    <property type="entry name" value="FAD-dep_OxRdtase"/>
</dbReference>
<dbReference type="SUPFAM" id="SSF51971">
    <property type="entry name" value="Nucleotide-binding domain"/>
    <property type="match status" value="1"/>
</dbReference>
<evidence type="ECO:0000256" key="2">
    <source>
        <dbReference type="ARBA" id="ARBA00006730"/>
    </source>
</evidence>
<keyword evidence="9" id="KW-1185">Reference proteome</keyword>
<gene>
    <name evidence="8" type="ORF">AB675_5488</name>
</gene>
<dbReference type="Pfam" id="PF01266">
    <property type="entry name" value="DAO"/>
    <property type="match status" value="1"/>
</dbReference>
<dbReference type="AlphaFoldDB" id="A0A0N0NP04"/>
<dbReference type="OrthoDB" id="2015447at2759"/>
<dbReference type="EMBL" id="LFJN01000008">
    <property type="protein sequence ID" value="KPI41989.1"/>
    <property type="molecule type" value="Genomic_DNA"/>
</dbReference>
<proteinExistence type="inferred from homology"/>
<evidence type="ECO:0000313" key="9">
    <source>
        <dbReference type="Proteomes" id="UP000038010"/>
    </source>
</evidence>
<comment type="similarity">
    <text evidence="2">Belongs to the DAMOX/DASOX family.</text>
</comment>
<evidence type="ECO:0000256" key="5">
    <source>
        <dbReference type="ARBA" id="ARBA00023002"/>
    </source>
</evidence>
<dbReference type="GO" id="GO:0003884">
    <property type="term" value="F:D-amino-acid oxidase activity"/>
    <property type="evidence" value="ECO:0007669"/>
    <property type="project" value="InterPro"/>
</dbReference>
<dbReference type="VEuPathDB" id="FungiDB:AB675_5488"/>
<dbReference type="GeneID" id="28737580"/>
<dbReference type="GO" id="GO:0071949">
    <property type="term" value="F:FAD binding"/>
    <property type="evidence" value="ECO:0007669"/>
    <property type="project" value="InterPro"/>
</dbReference>
<keyword evidence="5" id="KW-0560">Oxidoreductase</keyword>
<name>A0A0N0NP04_9EURO</name>
<dbReference type="PANTHER" id="PTHR11530">
    <property type="entry name" value="D-AMINO ACID OXIDASE"/>
    <property type="match status" value="1"/>
</dbReference>
<reference evidence="8 9" key="1">
    <citation type="submission" date="2015-06" db="EMBL/GenBank/DDBJ databases">
        <title>Draft genome of the ant-associated black yeast Phialophora attae CBS 131958.</title>
        <authorList>
            <person name="Moreno L.F."/>
            <person name="Stielow B.J."/>
            <person name="de Hoog S."/>
            <person name="Vicente V.A."/>
            <person name="Weiss V.A."/>
            <person name="de Vries M."/>
            <person name="Cruz L.M."/>
            <person name="Souza E.M."/>
        </authorList>
    </citation>
    <scope>NUCLEOTIDE SEQUENCE [LARGE SCALE GENOMIC DNA]</scope>
    <source>
        <strain evidence="8 9">CBS 131958</strain>
    </source>
</reference>
<dbReference type="GO" id="GO:0019478">
    <property type="term" value="P:D-amino acid catabolic process"/>
    <property type="evidence" value="ECO:0007669"/>
    <property type="project" value="TreeGrafter"/>
</dbReference>
<dbReference type="InterPro" id="IPR023209">
    <property type="entry name" value="DAO"/>
</dbReference>
<dbReference type="STRING" id="1664694.A0A0N0NP04"/>
<evidence type="ECO:0000313" key="8">
    <source>
        <dbReference type="EMBL" id="KPI41989.1"/>
    </source>
</evidence>
<keyword evidence="4 6" id="KW-0274">FAD</keyword>